<proteinExistence type="predicted"/>
<organism evidence="1 2">
    <name type="scientific">Cetraspora pellucida</name>
    <dbReference type="NCBI Taxonomy" id="1433469"/>
    <lineage>
        <taxon>Eukaryota</taxon>
        <taxon>Fungi</taxon>
        <taxon>Fungi incertae sedis</taxon>
        <taxon>Mucoromycota</taxon>
        <taxon>Glomeromycotina</taxon>
        <taxon>Glomeromycetes</taxon>
        <taxon>Diversisporales</taxon>
        <taxon>Gigasporaceae</taxon>
        <taxon>Cetraspora</taxon>
    </lineage>
</organism>
<protein>
    <submittedName>
        <fullName evidence="1">12349_t:CDS:1</fullName>
    </submittedName>
</protein>
<accession>A0ACA9K553</accession>
<reference evidence="1" key="1">
    <citation type="submission" date="2021-06" db="EMBL/GenBank/DDBJ databases">
        <authorList>
            <person name="Kallberg Y."/>
            <person name="Tangrot J."/>
            <person name="Rosling A."/>
        </authorList>
    </citation>
    <scope>NUCLEOTIDE SEQUENCE</scope>
    <source>
        <strain evidence="1">28 12/20/2015</strain>
    </source>
</reference>
<evidence type="ECO:0000313" key="1">
    <source>
        <dbReference type="EMBL" id="CAG8451917.1"/>
    </source>
</evidence>
<keyword evidence="2" id="KW-1185">Reference proteome</keyword>
<gene>
    <name evidence="1" type="ORF">SPELUC_LOCUS841</name>
</gene>
<dbReference type="Proteomes" id="UP000789366">
    <property type="component" value="Unassembled WGS sequence"/>
</dbReference>
<sequence>MSATIVDPNVSLSSWPKKTRKSTVKPCPIYTKNIISSSNGNSPNREIVSPLPSGHLETGTRFWQFKVEEGLITYVRYGNIRPDGNLMERAIHIQQHSSYLDAKKFVENIVDEKIKAGYVDIYFFCDLQKYPSVAKENFEFSKMA</sequence>
<comment type="caution">
    <text evidence="1">The sequence shown here is derived from an EMBL/GenBank/DDBJ whole genome shotgun (WGS) entry which is preliminary data.</text>
</comment>
<evidence type="ECO:0000313" key="2">
    <source>
        <dbReference type="Proteomes" id="UP000789366"/>
    </source>
</evidence>
<dbReference type="EMBL" id="CAJVPW010000373">
    <property type="protein sequence ID" value="CAG8451917.1"/>
    <property type="molecule type" value="Genomic_DNA"/>
</dbReference>
<name>A0ACA9K553_9GLOM</name>